<dbReference type="Proteomes" id="UP001207440">
    <property type="component" value="Unassembled WGS sequence"/>
</dbReference>
<protein>
    <submittedName>
        <fullName evidence="1">Uncharacterized protein</fullName>
    </submittedName>
</protein>
<proteinExistence type="predicted"/>
<comment type="caution">
    <text evidence="1">The sequence shown here is derived from an EMBL/GenBank/DDBJ whole genome shotgun (WGS) entry which is preliminary data.</text>
</comment>
<gene>
    <name evidence="1" type="ORF">OKE68_04835</name>
</gene>
<dbReference type="EMBL" id="JAOZYT010000022">
    <property type="protein sequence ID" value="MCW0523641.1"/>
    <property type="molecule type" value="Genomic_DNA"/>
</dbReference>
<organism evidence="1 2">
    <name type="scientific">Riemerella anatipestifer</name>
    <name type="common">Moraxella anatipestifer</name>
    <dbReference type="NCBI Taxonomy" id="34085"/>
    <lineage>
        <taxon>Bacteria</taxon>
        <taxon>Pseudomonadati</taxon>
        <taxon>Bacteroidota</taxon>
        <taxon>Flavobacteriia</taxon>
        <taxon>Flavobacteriales</taxon>
        <taxon>Weeksellaceae</taxon>
        <taxon>Riemerella</taxon>
    </lineage>
</organism>
<evidence type="ECO:0000313" key="1">
    <source>
        <dbReference type="EMBL" id="MCW0523641.1"/>
    </source>
</evidence>
<reference evidence="1" key="1">
    <citation type="submission" date="2022-10" db="EMBL/GenBank/DDBJ databases">
        <title>Sifting through the core-genome to identify putative cross-protective antigens against Riemerella anatipestifer.</title>
        <authorList>
            <person name="Zheng X."/>
            <person name="Zhang W."/>
        </authorList>
    </citation>
    <scope>NUCLEOTIDE SEQUENCE</scope>
    <source>
        <strain evidence="1">ZWRA178</strain>
    </source>
</reference>
<dbReference type="AlphaFoldDB" id="A0AAP3AN51"/>
<name>A0AAP3AN51_RIEAN</name>
<accession>A0AAP3AN51</accession>
<dbReference type="RefSeq" id="WP_064970304.1">
    <property type="nucleotide sequence ID" value="NZ_CP029760.1"/>
</dbReference>
<evidence type="ECO:0000313" key="2">
    <source>
        <dbReference type="Proteomes" id="UP001207440"/>
    </source>
</evidence>
<sequence length="92" mass="11126">MFFSKNPADSYRIIKKISTPNLEPPPIYVDNRGRQFEYFDDSIVFKKVGELNLMYIKDNNLGKVKGEKYYYDDEFRIKRIVENWLETKIVYE</sequence>